<dbReference type="PANTHER" id="PTHR21663:SF0">
    <property type="entry name" value="HEAT REPEAT-CONTAINING PROTEIN 5B"/>
    <property type="match status" value="1"/>
</dbReference>
<accession>A0A7J7KGY7</accession>
<organism evidence="2 3">
    <name type="scientific">Bugula neritina</name>
    <name type="common">Brown bryozoan</name>
    <name type="synonym">Sertularia neritina</name>
    <dbReference type="NCBI Taxonomy" id="10212"/>
    <lineage>
        <taxon>Eukaryota</taxon>
        <taxon>Metazoa</taxon>
        <taxon>Spiralia</taxon>
        <taxon>Lophotrochozoa</taxon>
        <taxon>Bryozoa</taxon>
        <taxon>Gymnolaemata</taxon>
        <taxon>Cheilostomatida</taxon>
        <taxon>Flustrina</taxon>
        <taxon>Buguloidea</taxon>
        <taxon>Bugulidae</taxon>
        <taxon>Bugula</taxon>
    </lineage>
</organism>
<comment type="caution">
    <text evidence="2">The sequence shown here is derived from an EMBL/GenBank/DDBJ whole genome shotgun (WGS) entry which is preliminary data.</text>
</comment>
<keyword evidence="3" id="KW-1185">Reference proteome</keyword>
<dbReference type="EMBL" id="VXIV02000559">
    <property type="protein sequence ID" value="KAF6037507.1"/>
    <property type="molecule type" value="Genomic_DNA"/>
</dbReference>
<proteinExistence type="predicted"/>
<dbReference type="GO" id="GO:0030139">
    <property type="term" value="C:endocytic vesicle"/>
    <property type="evidence" value="ECO:0007669"/>
    <property type="project" value="TreeGrafter"/>
</dbReference>
<sequence length="297" mass="32506">MPILLYLVISIIKEVSPANNTDADVSPAVTKALRTFAILCKPDSFNGEEEKHTSQSLQLVLSALVYLLEAYREPRGLQPLVLLYAVAILSHSCPAEVLACERIREQVVSTVTSIWEKAGTSKVRKAFIQMCQTLFQHPDSIVSHCYVRSLGPLLCSHLLHATSHQPLDLQEISMAVTAVEVLVSLTPAEHSVSTVALLCSLFSTYLLNTVNYDSATPQAKQLFTVGLEAIKTLASNHPQQFKVVTSNSPPLRSAIEQAFLLHQSNEAAAQKKAAEASKQKQQAKPAIQLKMNFGNFT</sequence>
<name>A0A7J7KGY7_BUGNE</name>
<reference evidence="2" key="1">
    <citation type="submission" date="2020-06" db="EMBL/GenBank/DDBJ databases">
        <title>Draft genome of Bugula neritina, a colonial animal packing powerful symbionts and potential medicines.</title>
        <authorList>
            <person name="Rayko M."/>
        </authorList>
    </citation>
    <scope>NUCLEOTIDE SEQUENCE [LARGE SCALE GENOMIC DNA]</scope>
    <source>
        <strain evidence="2">Kwan_BN1</strain>
    </source>
</reference>
<dbReference type="GO" id="GO:0008104">
    <property type="term" value="P:intracellular protein localization"/>
    <property type="evidence" value="ECO:0007669"/>
    <property type="project" value="TreeGrafter"/>
</dbReference>
<dbReference type="InterPro" id="IPR016024">
    <property type="entry name" value="ARM-type_fold"/>
</dbReference>
<dbReference type="SUPFAM" id="SSF48371">
    <property type="entry name" value="ARM repeat"/>
    <property type="match status" value="1"/>
</dbReference>
<dbReference type="AlphaFoldDB" id="A0A7J7KGY7"/>
<protein>
    <submittedName>
        <fullName evidence="2">HEATR5B</fullName>
    </submittedName>
</protein>
<dbReference type="GO" id="GO:0005794">
    <property type="term" value="C:Golgi apparatus"/>
    <property type="evidence" value="ECO:0007669"/>
    <property type="project" value="TreeGrafter"/>
</dbReference>
<dbReference type="GO" id="GO:0016020">
    <property type="term" value="C:membrane"/>
    <property type="evidence" value="ECO:0007669"/>
    <property type="project" value="TreeGrafter"/>
</dbReference>
<evidence type="ECO:0000313" key="3">
    <source>
        <dbReference type="Proteomes" id="UP000593567"/>
    </source>
</evidence>
<dbReference type="PANTHER" id="PTHR21663">
    <property type="entry name" value="HYPOTHETICAL HEAT DOMAIN-CONTAINING"/>
    <property type="match status" value="1"/>
</dbReference>
<dbReference type="GO" id="GO:0042147">
    <property type="term" value="P:retrograde transport, endosome to Golgi"/>
    <property type="evidence" value="ECO:0007669"/>
    <property type="project" value="TreeGrafter"/>
</dbReference>
<dbReference type="GO" id="GO:0005829">
    <property type="term" value="C:cytosol"/>
    <property type="evidence" value="ECO:0007669"/>
    <property type="project" value="GOC"/>
</dbReference>
<evidence type="ECO:0000256" key="1">
    <source>
        <dbReference type="SAM" id="SignalP"/>
    </source>
</evidence>
<feature type="chain" id="PRO_5029661998" evidence="1">
    <location>
        <begin position="18"/>
        <end position="297"/>
    </location>
</feature>
<dbReference type="Proteomes" id="UP000593567">
    <property type="component" value="Unassembled WGS sequence"/>
</dbReference>
<evidence type="ECO:0000313" key="2">
    <source>
        <dbReference type="EMBL" id="KAF6037507.1"/>
    </source>
</evidence>
<feature type="signal peptide" evidence="1">
    <location>
        <begin position="1"/>
        <end position="17"/>
    </location>
</feature>
<dbReference type="GO" id="GO:0006897">
    <property type="term" value="P:endocytosis"/>
    <property type="evidence" value="ECO:0007669"/>
    <property type="project" value="TreeGrafter"/>
</dbReference>
<gene>
    <name evidence="2" type="ORF">EB796_004179</name>
</gene>
<keyword evidence="1" id="KW-0732">Signal</keyword>
<dbReference type="InterPro" id="IPR040108">
    <property type="entry name" value="Laa1/Sip1/HEATR5"/>
</dbReference>